<organism evidence="2 3">
    <name type="scientific">Wocania arenilitoris</name>
    <dbReference type="NCBI Taxonomy" id="2044858"/>
    <lineage>
        <taxon>Bacteria</taxon>
        <taxon>Pseudomonadati</taxon>
        <taxon>Bacteroidota</taxon>
        <taxon>Flavobacteriia</taxon>
        <taxon>Flavobacteriales</taxon>
        <taxon>Flavobacteriaceae</taxon>
        <taxon>Wocania</taxon>
    </lineage>
</organism>
<gene>
    <name evidence="2" type="ORF">L3X37_04310</name>
</gene>
<dbReference type="Proteomes" id="UP001199795">
    <property type="component" value="Unassembled WGS sequence"/>
</dbReference>
<proteinExistence type="predicted"/>
<feature type="coiled-coil region" evidence="1">
    <location>
        <begin position="36"/>
        <end position="73"/>
    </location>
</feature>
<dbReference type="EMBL" id="JAKKDU010000004">
    <property type="protein sequence ID" value="MCF7567588.1"/>
    <property type="molecule type" value="Genomic_DNA"/>
</dbReference>
<evidence type="ECO:0000256" key="1">
    <source>
        <dbReference type="SAM" id="Coils"/>
    </source>
</evidence>
<evidence type="ECO:0000313" key="2">
    <source>
        <dbReference type="EMBL" id="MCF7567588.1"/>
    </source>
</evidence>
<evidence type="ECO:0000313" key="3">
    <source>
        <dbReference type="Proteomes" id="UP001199795"/>
    </source>
</evidence>
<dbReference type="RefSeq" id="WP_237238937.1">
    <property type="nucleotide sequence ID" value="NZ_JAKKDU010000004.1"/>
</dbReference>
<dbReference type="PROSITE" id="PS51257">
    <property type="entry name" value="PROKAR_LIPOPROTEIN"/>
    <property type="match status" value="1"/>
</dbReference>
<keyword evidence="1" id="KW-0175">Coiled coil</keyword>
<evidence type="ECO:0008006" key="4">
    <source>
        <dbReference type="Google" id="ProtNLM"/>
    </source>
</evidence>
<keyword evidence="3" id="KW-1185">Reference proteome</keyword>
<accession>A0AAE3EME9</accession>
<sequence length="76" mass="8574">MFKKSIIILLSLFALSCGNKKEKENSDSEVTIEVVSTELKQEIESIEAVTEELKKAEESIEASIKKLDDMLNKIEN</sequence>
<reference evidence="2" key="1">
    <citation type="submission" date="2022-01" db="EMBL/GenBank/DDBJ databases">
        <title>Draft genome sequence of Sabulilitoribacter arenilitoris KCTC 52401.</title>
        <authorList>
            <person name="Oh J.-S."/>
        </authorList>
    </citation>
    <scope>NUCLEOTIDE SEQUENCE</scope>
    <source>
        <strain evidence="2">HMF6543</strain>
    </source>
</reference>
<comment type="caution">
    <text evidence="2">The sequence shown here is derived from an EMBL/GenBank/DDBJ whole genome shotgun (WGS) entry which is preliminary data.</text>
</comment>
<protein>
    <recommendedName>
        <fullName evidence="4">Lipoprotein</fullName>
    </recommendedName>
</protein>
<dbReference type="AlphaFoldDB" id="A0AAE3EME9"/>
<name>A0AAE3EME9_9FLAO</name>